<dbReference type="RefSeq" id="WP_263572472.1">
    <property type="nucleotide sequence ID" value="NZ_JAJIRN010000008.1"/>
</dbReference>
<gene>
    <name evidence="2" type="primary">wzy</name>
    <name evidence="2" type="ORF">LNV07_17480</name>
</gene>
<feature type="transmembrane region" description="Helical" evidence="1">
    <location>
        <begin position="187"/>
        <end position="211"/>
    </location>
</feature>
<feature type="transmembrane region" description="Helical" evidence="1">
    <location>
        <begin position="358"/>
        <end position="374"/>
    </location>
</feature>
<keyword evidence="1" id="KW-0472">Membrane</keyword>
<name>A0ABT2YIH6_9BURK</name>
<accession>A0ABT2YIH6</accession>
<feature type="transmembrane region" description="Helical" evidence="1">
    <location>
        <begin position="86"/>
        <end position="106"/>
    </location>
</feature>
<reference evidence="2 3" key="1">
    <citation type="submission" date="2021-11" db="EMBL/GenBank/DDBJ databases">
        <authorList>
            <person name="Liang Q."/>
            <person name="Mou H."/>
            <person name="Liu Z."/>
        </authorList>
    </citation>
    <scope>NUCLEOTIDE SEQUENCE [LARGE SCALE GENOMIC DNA]</scope>
    <source>
        <strain evidence="2 3">CHU3</strain>
    </source>
</reference>
<keyword evidence="1" id="KW-0812">Transmembrane</keyword>
<comment type="caution">
    <text evidence="2">The sequence shown here is derived from an EMBL/GenBank/DDBJ whole genome shotgun (WGS) entry which is preliminary data.</text>
</comment>
<proteinExistence type="predicted"/>
<keyword evidence="1" id="KW-1133">Transmembrane helix</keyword>
<feature type="transmembrane region" description="Helical" evidence="1">
    <location>
        <begin position="319"/>
        <end position="351"/>
    </location>
</feature>
<evidence type="ECO:0000313" key="2">
    <source>
        <dbReference type="EMBL" id="MCV2369877.1"/>
    </source>
</evidence>
<dbReference type="NCBIfam" id="NF033860">
    <property type="entry name" value="Wzy_O6_O28"/>
    <property type="match status" value="1"/>
</dbReference>
<feature type="transmembrane region" description="Helical" evidence="1">
    <location>
        <begin position="42"/>
        <end position="65"/>
    </location>
</feature>
<feature type="transmembrane region" description="Helical" evidence="1">
    <location>
        <begin position="12"/>
        <end position="30"/>
    </location>
</feature>
<feature type="transmembrane region" description="Helical" evidence="1">
    <location>
        <begin position="149"/>
        <end position="171"/>
    </location>
</feature>
<dbReference type="Proteomes" id="UP001209701">
    <property type="component" value="Unassembled WGS sequence"/>
</dbReference>
<evidence type="ECO:0000256" key="1">
    <source>
        <dbReference type="SAM" id="Phobius"/>
    </source>
</evidence>
<protein>
    <submittedName>
        <fullName evidence="2">Oligosaccharide repeat unit polymerase</fullName>
    </submittedName>
</protein>
<keyword evidence="3" id="KW-1185">Reference proteome</keyword>
<feature type="transmembrane region" description="Helical" evidence="1">
    <location>
        <begin position="118"/>
        <end position="137"/>
    </location>
</feature>
<organism evidence="2 3">
    <name type="scientific">Roseateles oligotrophus</name>
    <dbReference type="NCBI Taxonomy" id="1769250"/>
    <lineage>
        <taxon>Bacteria</taxon>
        <taxon>Pseudomonadati</taxon>
        <taxon>Pseudomonadota</taxon>
        <taxon>Betaproteobacteria</taxon>
        <taxon>Burkholderiales</taxon>
        <taxon>Sphaerotilaceae</taxon>
        <taxon>Roseateles</taxon>
    </lineage>
</organism>
<dbReference type="EMBL" id="JAJIRN010000008">
    <property type="protein sequence ID" value="MCV2369877.1"/>
    <property type="molecule type" value="Genomic_DNA"/>
</dbReference>
<evidence type="ECO:0000313" key="3">
    <source>
        <dbReference type="Proteomes" id="UP001209701"/>
    </source>
</evidence>
<sequence>MHARYIWLDFYLLVNVIYFLLILNGGQLYGESNSVTPPAAEAILFLLLLLLTSYAYFQVFLFSSLQKIKIKNVFGDKRHADFGRPVGLIVATLQIGFVVYFMSAGTYVAGSTLRDSSIFSKIWVLIPVDLLFLVFYGTYRDSKYFTFNFFVWIASSLIRGWSGVVLTAIFLESCRMYSAGKVKLAHILYGVIALTIFYPFLLFFKLFIRFLAIGGGDSIQDFFALYQLIDVGDLLLAAMQQAFDRLQLLSSLIASYQFKDIFQLDFDKGLIAPFWYEGIHGIAIDTLFGSPQKISAGQAFAAYLDPFSTDVNWNANPTFVGWLFIAPSLMVFNVLYVTMLCAVSFFATILLRRTDDSLNVIWYSWLVLAIPGWYGALFLYAYSTILFFALHIGIELYRRSFVQHRRRVELAP</sequence>